<proteinExistence type="predicted"/>
<gene>
    <name evidence="1" type="ORF">NQT62_11150</name>
</gene>
<protein>
    <recommendedName>
        <fullName evidence="3">Amidase</fullName>
    </recommendedName>
</protein>
<organism evidence="1 2">
    <name type="scientific">Limnobacter humi</name>
    <dbReference type="NCBI Taxonomy" id="1778671"/>
    <lineage>
        <taxon>Bacteria</taxon>
        <taxon>Pseudomonadati</taxon>
        <taxon>Pseudomonadota</taxon>
        <taxon>Betaproteobacteria</taxon>
        <taxon>Burkholderiales</taxon>
        <taxon>Burkholderiaceae</taxon>
        <taxon>Limnobacter</taxon>
    </lineage>
</organism>
<comment type="caution">
    <text evidence="1">The sequence shown here is derived from an EMBL/GenBank/DDBJ whole genome shotgun (WGS) entry which is preliminary data.</text>
</comment>
<evidence type="ECO:0008006" key="3">
    <source>
        <dbReference type="Google" id="ProtNLM"/>
    </source>
</evidence>
<evidence type="ECO:0000313" key="2">
    <source>
        <dbReference type="Proteomes" id="UP001204142"/>
    </source>
</evidence>
<name>A0ABT1WHI0_9BURK</name>
<reference evidence="1 2" key="1">
    <citation type="submission" date="2022-07" db="EMBL/GenBank/DDBJ databases">
        <authorList>
            <person name="Xamxidin M."/>
            <person name="Wu M."/>
        </authorList>
    </citation>
    <scope>NUCLEOTIDE SEQUENCE [LARGE SCALE GENOMIC DNA]</scope>
    <source>
        <strain evidence="1 2">NBRC 111650</strain>
    </source>
</reference>
<keyword evidence="2" id="KW-1185">Reference proteome</keyword>
<dbReference type="RefSeq" id="WP_256764777.1">
    <property type="nucleotide sequence ID" value="NZ_JANIGO010000003.1"/>
</dbReference>
<dbReference type="EMBL" id="JANIGO010000003">
    <property type="protein sequence ID" value="MCQ8896989.1"/>
    <property type="molecule type" value="Genomic_DNA"/>
</dbReference>
<accession>A0ABT1WHI0</accession>
<dbReference type="Proteomes" id="UP001204142">
    <property type="component" value="Unassembled WGS sequence"/>
</dbReference>
<sequence length="225" mass="24469">MNDLGDILGSLMTGLIRARQAADLQTAALAELYKDNPLLEGLSVPRVRIPEVSIDLPLIIESHEAGEEGELNEPSKVVDATSNRLKNTLANTNIKLSTNFQKAFADTAKLRLTEARKNNDTVSKELVSRTVQDAFVETLKKTNTELSAQDKLAIVKDIRTEAGLAALAKPSIPQRILTNIRTADIKDKATGNSVVRLKITLTEEGVEWVTQSNDAGGVNRTLTPE</sequence>
<evidence type="ECO:0000313" key="1">
    <source>
        <dbReference type="EMBL" id="MCQ8896989.1"/>
    </source>
</evidence>